<feature type="domain" description="Histidine kinase" evidence="23">
    <location>
        <begin position="275"/>
        <end position="490"/>
    </location>
</feature>
<dbReference type="InterPro" id="IPR050980">
    <property type="entry name" value="2C_sensor_his_kinase"/>
</dbReference>
<evidence type="ECO:0000256" key="7">
    <source>
        <dbReference type="ARBA" id="ARBA00022553"/>
    </source>
</evidence>
<dbReference type="Gene3D" id="1.10.287.130">
    <property type="match status" value="1"/>
</dbReference>
<dbReference type="SMART" id="SM00387">
    <property type="entry name" value="HATPase_c"/>
    <property type="match status" value="1"/>
</dbReference>
<keyword evidence="6" id="KW-1003">Cell membrane</keyword>
<comment type="caution">
    <text evidence="25">The sequence shown here is derived from an EMBL/GenBank/DDBJ whole genome shotgun (WGS) entry which is preliminary data.</text>
</comment>
<name>A0A318ED21_9GAMM</name>
<evidence type="ECO:0000313" key="25">
    <source>
        <dbReference type="EMBL" id="PXV70371.1"/>
    </source>
</evidence>
<dbReference type="PROSITE" id="PS50885">
    <property type="entry name" value="HAMP"/>
    <property type="match status" value="1"/>
</dbReference>
<keyword evidence="12" id="KW-0067">ATP-binding</keyword>
<comment type="cofactor">
    <cofactor evidence="3">
        <name>Mg(2+)</name>
        <dbReference type="ChEBI" id="CHEBI:18420"/>
    </cofactor>
</comment>
<dbReference type="PROSITE" id="PS50109">
    <property type="entry name" value="HIS_KIN"/>
    <property type="match status" value="1"/>
</dbReference>
<dbReference type="GO" id="GO:0000155">
    <property type="term" value="F:phosphorelay sensor kinase activity"/>
    <property type="evidence" value="ECO:0007669"/>
    <property type="project" value="InterPro"/>
</dbReference>
<evidence type="ECO:0000256" key="4">
    <source>
        <dbReference type="ARBA" id="ARBA00004651"/>
    </source>
</evidence>
<evidence type="ECO:0000256" key="5">
    <source>
        <dbReference type="ARBA" id="ARBA00012438"/>
    </source>
</evidence>
<dbReference type="GO" id="GO:0005886">
    <property type="term" value="C:plasma membrane"/>
    <property type="evidence" value="ECO:0007669"/>
    <property type="project" value="UniProtKB-SubCell"/>
</dbReference>
<dbReference type="InterPro" id="IPR004358">
    <property type="entry name" value="Sig_transdc_His_kin-like_C"/>
</dbReference>
<keyword evidence="18" id="KW-0464">Manganese</keyword>
<evidence type="ECO:0000256" key="15">
    <source>
        <dbReference type="ARBA" id="ARBA00023012"/>
    </source>
</evidence>
<keyword evidence="16" id="KW-0346">Stress response</keyword>
<dbReference type="Pfam" id="PF00512">
    <property type="entry name" value="HisKA"/>
    <property type="match status" value="1"/>
</dbReference>
<dbReference type="InterPro" id="IPR005467">
    <property type="entry name" value="His_kinase_dom"/>
</dbReference>
<evidence type="ECO:0000256" key="3">
    <source>
        <dbReference type="ARBA" id="ARBA00001946"/>
    </source>
</evidence>
<feature type="region of interest" description="Disordered" evidence="21">
    <location>
        <begin position="16"/>
        <end position="35"/>
    </location>
</feature>
<dbReference type="AlphaFoldDB" id="A0A318ED21"/>
<evidence type="ECO:0000256" key="22">
    <source>
        <dbReference type="SAM" id="Phobius"/>
    </source>
</evidence>
<proteinExistence type="predicted"/>
<keyword evidence="11" id="KW-0378">Hydrolase</keyword>
<evidence type="ECO:0000259" key="23">
    <source>
        <dbReference type="PROSITE" id="PS50109"/>
    </source>
</evidence>
<keyword evidence="13" id="KW-0460">Magnesium</keyword>
<dbReference type="FunFam" id="3.30.565.10:FF:000006">
    <property type="entry name" value="Sensor histidine kinase WalK"/>
    <property type="match status" value="1"/>
</dbReference>
<comment type="subcellular location">
    <subcellularLocation>
        <location evidence="4">Cell membrane</location>
        <topology evidence="4">Multi-pass membrane protein</topology>
    </subcellularLocation>
</comment>
<keyword evidence="22" id="KW-0812">Transmembrane</keyword>
<dbReference type="SMART" id="SM00388">
    <property type="entry name" value="HisKA"/>
    <property type="match status" value="1"/>
</dbReference>
<sequence>MRQNPKRLQADRPTLARVAGEGGPAAEPTVGEGGKPRRGLPLFWKLFAVQLLAAAALLSGVLLLMRQQTATSFAAYVEAHERQRLEDVAERIADQHAQTGDLALAALSVRELRRRALLPPPPADAERRRRRLRAPLTVLDADLRPVAGVPLPPGEALRVPIVDDGVTLGYVARPPLPEWIAPDEVGFWRRQTEALMRAAAIGLPLAALFAALIAAMVLRPLRRLSVGTAALARREFSLRLDADRGDEFDRLAADFNALAAALERYDRNQRQWLADVAHELRTPLAVLRGELEAVLDGVRPAGPAQLQSMQQEVQRLGGLIDDLHLLSLAESGGLPLARERCDINALVLGAVARFDAPLRQAGFALEAQLAEGELMASVDAQRIEQVLANLLGNVLRHAQPSAPVRISTAAADGRVEVRVCDGGPGVPADALPRLFDRLYRVESARSRDGGGTGLGLAICRSIVEAHGGRIEARASAGGGLCIGVELPAAGAGT</sequence>
<evidence type="ECO:0000256" key="19">
    <source>
        <dbReference type="ARBA" id="ARBA00040454"/>
    </source>
</evidence>
<keyword evidence="9" id="KW-0547">Nucleotide-binding</keyword>
<keyword evidence="14" id="KW-0904">Protein phosphatase</keyword>
<dbReference type="SUPFAM" id="SSF158472">
    <property type="entry name" value="HAMP domain-like"/>
    <property type="match status" value="1"/>
</dbReference>
<evidence type="ECO:0000256" key="16">
    <source>
        <dbReference type="ARBA" id="ARBA00023016"/>
    </source>
</evidence>
<feature type="transmembrane region" description="Helical" evidence="22">
    <location>
        <begin position="198"/>
        <end position="218"/>
    </location>
</feature>
<dbReference type="OrthoDB" id="9804645at2"/>
<accession>A0A318ED21</accession>
<evidence type="ECO:0000256" key="1">
    <source>
        <dbReference type="ARBA" id="ARBA00000085"/>
    </source>
</evidence>
<dbReference type="PANTHER" id="PTHR44936">
    <property type="entry name" value="SENSOR PROTEIN CREC"/>
    <property type="match status" value="1"/>
</dbReference>
<keyword evidence="22" id="KW-0472">Membrane</keyword>
<keyword evidence="17" id="KW-0843">Virulence</keyword>
<dbReference type="PRINTS" id="PR00344">
    <property type="entry name" value="BCTRLSENSOR"/>
</dbReference>
<evidence type="ECO:0000256" key="12">
    <source>
        <dbReference type="ARBA" id="ARBA00022840"/>
    </source>
</evidence>
<keyword evidence="10 25" id="KW-0418">Kinase</keyword>
<evidence type="ECO:0000256" key="14">
    <source>
        <dbReference type="ARBA" id="ARBA00022912"/>
    </source>
</evidence>
<evidence type="ECO:0000256" key="6">
    <source>
        <dbReference type="ARBA" id="ARBA00022475"/>
    </source>
</evidence>
<feature type="transmembrane region" description="Helical" evidence="22">
    <location>
        <begin position="42"/>
        <end position="64"/>
    </location>
</feature>
<dbReference type="CDD" id="cd00082">
    <property type="entry name" value="HisKA"/>
    <property type="match status" value="1"/>
</dbReference>
<keyword evidence="26" id="KW-1185">Reference proteome</keyword>
<dbReference type="InterPro" id="IPR003661">
    <property type="entry name" value="HisK_dim/P_dom"/>
</dbReference>
<dbReference type="GO" id="GO:0004721">
    <property type="term" value="F:phosphoprotein phosphatase activity"/>
    <property type="evidence" value="ECO:0007669"/>
    <property type="project" value="UniProtKB-KW"/>
</dbReference>
<dbReference type="InterPro" id="IPR003660">
    <property type="entry name" value="HAMP_dom"/>
</dbReference>
<comment type="cofactor">
    <cofactor evidence="2">
        <name>Mn(2+)</name>
        <dbReference type="ChEBI" id="CHEBI:29035"/>
    </cofactor>
</comment>
<dbReference type="PANTHER" id="PTHR44936:SF9">
    <property type="entry name" value="SENSOR PROTEIN CREC"/>
    <property type="match status" value="1"/>
</dbReference>
<evidence type="ECO:0000256" key="2">
    <source>
        <dbReference type="ARBA" id="ARBA00001936"/>
    </source>
</evidence>
<keyword evidence="15" id="KW-0902">Two-component regulatory system</keyword>
<feature type="domain" description="HAMP" evidence="24">
    <location>
        <begin position="215"/>
        <end position="267"/>
    </location>
</feature>
<reference evidence="25 26" key="1">
    <citation type="submission" date="2018-04" db="EMBL/GenBank/DDBJ databases">
        <title>Genomic Encyclopedia of Type Strains, Phase IV (KMG-IV): sequencing the most valuable type-strain genomes for metagenomic binning, comparative biology and taxonomic classification.</title>
        <authorList>
            <person name="Goeker M."/>
        </authorList>
    </citation>
    <scope>NUCLEOTIDE SEQUENCE [LARGE SCALE GENOMIC DNA]</scope>
    <source>
        <strain evidence="25 26">DSM 104150</strain>
    </source>
</reference>
<organism evidence="25 26">
    <name type="scientific">Sinimarinibacterium flocculans</name>
    <dbReference type="NCBI Taxonomy" id="985250"/>
    <lineage>
        <taxon>Bacteria</taxon>
        <taxon>Pseudomonadati</taxon>
        <taxon>Pseudomonadota</taxon>
        <taxon>Gammaproteobacteria</taxon>
        <taxon>Nevskiales</taxon>
        <taxon>Nevskiaceae</taxon>
        <taxon>Sinimarinibacterium</taxon>
    </lineage>
</organism>
<dbReference type="GO" id="GO:0005524">
    <property type="term" value="F:ATP binding"/>
    <property type="evidence" value="ECO:0007669"/>
    <property type="project" value="UniProtKB-KW"/>
</dbReference>
<dbReference type="SMART" id="SM00304">
    <property type="entry name" value="HAMP"/>
    <property type="match status" value="1"/>
</dbReference>
<dbReference type="SUPFAM" id="SSF55874">
    <property type="entry name" value="ATPase domain of HSP90 chaperone/DNA topoisomerase II/histidine kinase"/>
    <property type="match status" value="1"/>
</dbReference>
<evidence type="ECO:0000256" key="21">
    <source>
        <dbReference type="SAM" id="MobiDB-lite"/>
    </source>
</evidence>
<evidence type="ECO:0000256" key="20">
    <source>
        <dbReference type="ARBA" id="ARBA00041776"/>
    </source>
</evidence>
<protein>
    <recommendedName>
        <fullName evidence="19">Signal transduction histidine-protein kinase/phosphatase MprB</fullName>
        <ecNumber evidence="5">2.7.13.3</ecNumber>
    </recommendedName>
    <alternativeName>
        <fullName evidence="20">Mycobacterial persistence regulator B</fullName>
    </alternativeName>
</protein>
<keyword evidence="7" id="KW-0597">Phosphoprotein</keyword>
<dbReference type="RefSeq" id="WP_110264040.1">
    <property type="nucleotide sequence ID" value="NZ_CAWNXA010000002.1"/>
</dbReference>
<keyword evidence="8" id="KW-0808">Transferase</keyword>
<dbReference type="Gene3D" id="6.10.340.10">
    <property type="match status" value="1"/>
</dbReference>
<dbReference type="Proteomes" id="UP000248330">
    <property type="component" value="Unassembled WGS sequence"/>
</dbReference>
<dbReference type="InterPro" id="IPR036097">
    <property type="entry name" value="HisK_dim/P_sf"/>
</dbReference>
<evidence type="ECO:0000256" key="8">
    <source>
        <dbReference type="ARBA" id="ARBA00022679"/>
    </source>
</evidence>
<keyword evidence="22" id="KW-1133">Transmembrane helix</keyword>
<dbReference type="Pfam" id="PF00672">
    <property type="entry name" value="HAMP"/>
    <property type="match status" value="1"/>
</dbReference>
<evidence type="ECO:0000256" key="9">
    <source>
        <dbReference type="ARBA" id="ARBA00022741"/>
    </source>
</evidence>
<evidence type="ECO:0000259" key="24">
    <source>
        <dbReference type="PROSITE" id="PS50885"/>
    </source>
</evidence>
<dbReference type="Pfam" id="PF02518">
    <property type="entry name" value="HATPase_c"/>
    <property type="match status" value="1"/>
</dbReference>
<evidence type="ECO:0000313" key="26">
    <source>
        <dbReference type="Proteomes" id="UP000248330"/>
    </source>
</evidence>
<evidence type="ECO:0000256" key="18">
    <source>
        <dbReference type="ARBA" id="ARBA00023211"/>
    </source>
</evidence>
<dbReference type="InterPro" id="IPR003594">
    <property type="entry name" value="HATPase_dom"/>
</dbReference>
<dbReference type="Gene3D" id="3.30.565.10">
    <property type="entry name" value="Histidine kinase-like ATPase, C-terminal domain"/>
    <property type="match status" value="1"/>
</dbReference>
<evidence type="ECO:0000256" key="17">
    <source>
        <dbReference type="ARBA" id="ARBA00023026"/>
    </source>
</evidence>
<evidence type="ECO:0000256" key="11">
    <source>
        <dbReference type="ARBA" id="ARBA00022801"/>
    </source>
</evidence>
<dbReference type="SUPFAM" id="SSF47384">
    <property type="entry name" value="Homodimeric domain of signal transducing histidine kinase"/>
    <property type="match status" value="1"/>
</dbReference>
<evidence type="ECO:0000256" key="10">
    <source>
        <dbReference type="ARBA" id="ARBA00022777"/>
    </source>
</evidence>
<dbReference type="EC" id="2.7.13.3" evidence="5"/>
<evidence type="ECO:0000256" key="13">
    <source>
        <dbReference type="ARBA" id="ARBA00022842"/>
    </source>
</evidence>
<comment type="catalytic activity">
    <reaction evidence="1">
        <text>ATP + protein L-histidine = ADP + protein N-phospho-L-histidine.</text>
        <dbReference type="EC" id="2.7.13.3"/>
    </reaction>
</comment>
<dbReference type="EMBL" id="QICN01000002">
    <property type="protein sequence ID" value="PXV70371.1"/>
    <property type="molecule type" value="Genomic_DNA"/>
</dbReference>
<dbReference type="InterPro" id="IPR036890">
    <property type="entry name" value="HATPase_C_sf"/>
</dbReference>
<gene>
    <name evidence="25" type="ORF">C8D93_102223</name>
</gene>